<sequence>MRIVIVGATGNVGSGLLRRLQESEQEHELVGIARRRPNAGTAPYADVQWHEADVSDPRSRGRLARLFAGADAVVHLAWLLQPNRRERIMRATNVDGHRHAIAAAVDAGVPHLVVVTSVASYSPGPKATRVDERWPTGGVHTSHYSRHKAATERMLDALERDHPQVRLTRVRPGFVFQRDAAAELARLFIGRHRPTRWLGRIRLPVLPIPRRAVGQAVHADDLGDAITRIVEQRAGGAFNIAAEPVLDPEALRRVLGARAVVPVPFEVARSAVWASWALGIHATDPGWLDLAVTVPVMSTERARTELGWEPRHRSTEALREVLDGIGEGAHVPASPPLSPSSPPSA</sequence>
<dbReference type="Pfam" id="PF01370">
    <property type="entry name" value="Epimerase"/>
    <property type="match status" value="1"/>
</dbReference>
<name>A0ABU1FMP3_9MICO</name>
<dbReference type="Gene3D" id="3.40.50.720">
    <property type="entry name" value="NAD(P)-binding Rossmann-like Domain"/>
    <property type="match status" value="1"/>
</dbReference>
<keyword evidence="4" id="KW-1185">Reference proteome</keyword>
<protein>
    <submittedName>
        <fullName evidence="3">NAD-dependent epimerase/dehydratase family protein</fullName>
    </submittedName>
</protein>
<accession>A0ABU1FMP3</accession>
<dbReference type="InterPro" id="IPR001509">
    <property type="entry name" value="Epimerase_deHydtase"/>
</dbReference>
<dbReference type="PANTHER" id="PTHR48079">
    <property type="entry name" value="PROTEIN YEEZ"/>
    <property type="match status" value="1"/>
</dbReference>
<evidence type="ECO:0000256" key="1">
    <source>
        <dbReference type="SAM" id="MobiDB-lite"/>
    </source>
</evidence>
<gene>
    <name evidence="3" type="ORF">RH861_13175</name>
</gene>
<dbReference type="PANTHER" id="PTHR48079:SF6">
    <property type="entry name" value="NAD(P)-BINDING DOMAIN-CONTAINING PROTEIN-RELATED"/>
    <property type="match status" value="1"/>
</dbReference>
<evidence type="ECO:0000313" key="4">
    <source>
        <dbReference type="Proteomes" id="UP001260072"/>
    </source>
</evidence>
<feature type="region of interest" description="Disordered" evidence="1">
    <location>
        <begin position="325"/>
        <end position="345"/>
    </location>
</feature>
<evidence type="ECO:0000313" key="3">
    <source>
        <dbReference type="EMBL" id="MDR5693018.1"/>
    </source>
</evidence>
<evidence type="ECO:0000259" key="2">
    <source>
        <dbReference type="Pfam" id="PF01370"/>
    </source>
</evidence>
<organism evidence="3 4">
    <name type="scientific">Agromyces indicus</name>
    <dbReference type="NCBI Taxonomy" id="758919"/>
    <lineage>
        <taxon>Bacteria</taxon>
        <taxon>Bacillati</taxon>
        <taxon>Actinomycetota</taxon>
        <taxon>Actinomycetes</taxon>
        <taxon>Micrococcales</taxon>
        <taxon>Microbacteriaceae</taxon>
        <taxon>Agromyces</taxon>
    </lineage>
</organism>
<dbReference type="InterPro" id="IPR051783">
    <property type="entry name" value="NAD(P)-dependent_oxidoreduct"/>
</dbReference>
<dbReference type="InterPro" id="IPR036291">
    <property type="entry name" value="NAD(P)-bd_dom_sf"/>
</dbReference>
<proteinExistence type="predicted"/>
<feature type="domain" description="NAD-dependent epimerase/dehydratase" evidence="2">
    <location>
        <begin position="3"/>
        <end position="241"/>
    </location>
</feature>
<feature type="compositionally biased region" description="Pro residues" evidence="1">
    <location>
        <begin position="333"/>
        <end position="345"/>
    </location>
</feature>
<dbReference type="EMBL" id="JAVKGS010000003">
    <property type="protein sequence ID" value="MDR5693018.1"/>
    <property type="molecule type" value="Genomic_DNA"/>
</dbReference>
<dbReference type="Proteomes" id="UP001260072">
    <property type="component" value="Unassembled WGS sequence"/>
</dbReference>
<reference evidence="4" key="1">
    <citation type="submission" date="2023-07" db="EMBL/GenBank/DDBJ databases">
        <title>Description of three actinobacteria isolated from air of manufacturing shop in a pharmaceutical factory.</title>
        <authorList>
            <person name="Zhang D.-F."/>
        </authorList>
    </citation>
    <scope>NUCLEOTIDE SEQUENCE [LARGE SCALE GENOMIC DNA]</scope>
    <source>
        <strain evidence="4">CCTCC AB 2011122</strain>
    </source>
</reference>
<dbReference type="RefSeq" id="WP_310521348.1">
    <property type="nucleotide sequence ID" value="NZ_BAABBS010000001.1"/>
</dbReference>
<dbReference type="SUPFAM" id="SSF51735">
    <property type="entry name" value="NAD(P)-binding Rossmann-fold domains"/>
    <property type="match status" value="1"/>
</dbReference>
<comment type="caution">
    <text evidence="3">The sequence shown here is derived from an EMBL/GenBank/DDBJ whole genome shotgun (WGS) entry which is preliminary data.</text>
</comment>